<dbReference type="CDD" id="cd00202">
    <property type="entry name" value="ZnF_GATA"/>
    <property type="match status" value="1"/>
</dbReference>
<organism evidence="4 5">
    <name type="scientific">Capsaspora owczarzaki (strain ATCC 30864)</name>
    <dbReference type="NCBI Taxonomy" id="595528"/>
    <lineage>
        <taxon>Eukaryota</taxon>
        <taxon>Filasterea</taxon>
        <taxon>Capsaspora</taxon>
    </lineage>
</organism>
<evidence type="ECO:0000313" key="5">
    <source>
        <dbReference type="Proteomes" id="UP000008743"/>
    </source>
</evidence>
<accession>A0A0D2UD25</accession>
<protein>
    <recommendedName>
        <fullName evidence="3">GATA-type domain-containing protein</fullName>
    </recommendedName>
</protein>
<dbReference type="InterPro" id="IPR013088">
    <property type="entry name" value="Znf_NHR/GATA"/>
</dbReference>
<feature type="region of interest" description="Disordered" evidence="2">
    <location>
        <begin position="381"/>
        <end position="429"/>
    </location>
</feature>
<keyword evidence="1" id="KW-0479">Metal-binding</keyword>
<dbReference type="GO" id="GO:0043565">
    <property type="term" value="F:sequence-specific DNA binding"/>
    <property type="evidence" value="ECO:0007669"/>
    <property type="project" value="InterPro"/>
</dbReference>
<dbReference type="Gene3D" id="3.30.50.10">
    <property type="entry name" value="Erythroid Transcription Factor GATA-1, subunit A"/>
    <property type="match status" value="1"/>
</dbReference>
<dbReference type="GO" id="GO:0008270">
    <property type="term" value="F:zinc ion binding"/>
    <property type="evidence" value="ECO:0007669"/>
    <property type="project" value="UniProtKB-KW"/>
</dbReference>
<feature type="compositionally biased region" description="Low complexity" evidence="2">
    <location>
        <begin position="509"/>
        <end position="521"/>
    </location>
</feature>
<dbReference type="OrthoDB" id="2162994at2759"/>
<feature type="region of interest" description="Disordered" evidence="2">
    <location>
        <begin position="471"/>
        <end position="541"/>
    </location>
</feature>
<feature type="compositionally biased region" description="Polar residues" evidence="2">
    <location>
        <begin position="384"/>
        <end position="398"/>
    </location>
</feature>
<dbReference type="eggNOG" id="KOG1601">
    <property type="taxonomic scope" value="Eukaryota"/>
</dbReference>
<dbReference type="EMBL" id="KE346364">
    <property type="protein sequence ID" value="KJE92966.1"/>
    <property type="molecule type" value="Genomic_DNA"/>
</dbReference>
<feature type="compositionally biased region" description="Polar residues" evidence="2">
    <location>
        <begin position="163"/>
        <end position="175"/>
    </location>
</feature>
<dbReference type="InterPro" id="IPR053116">
    <property type="entry name" value="GATA-type_Znf_Regulator"/>
</dbReference>
<name>A0A0D2UD25_CAPO3</name>
<feature type="region of interest" description="Disordered" evidence="2">
    <location>
        <begin position="332"/>
        <end position="351"/>
    </location>
</feature>
<feature type="compositionally biased region" description="Acidic residues" evidence="2">
    <location>
        <begin position="478"/>
        <end position="493"/>
    </location>
</feature>
<proteinExistence type="predicted"/>
<dbReference type="AlphaFoldDB" id="A0A0D2UD25"/>
<feature type="region of interest" description="Disordered" evidence="2">
    <location>
        <begin position="191"/>
        <end position="212"/>
    </location>
</feature>
<gene>
    <name evidence="4" type="ORF">CAOG_003836</name>
</gene>
<dbReference type="GO" id="GO:0006357">
    <property type="term" value="P:regulation of transcription by RNA polymerase II"/>
    <property type="evidence" value="ECO:0007669"/>
    <property type="project" value="TreeGrafter"/>
</dbReference>
<dbReference type="GO" id="GO:0007283">
    <property type="term" value="P:spermatogenesis"/>
    <property type="evidence" value="ECO:0007669"/>
    <property type="project" value="TreeGrafter"/>
</dbReference>
<dbReference type="RefSeq" id="XP_004363564.1">
    <property type="nucleotide sequence ID" value="XM_004363507.2"/>
</dbReference>
<evidence type="ECO:0000256" key="1">
    <source>
        <dbReference type="PROSITE-ProRule" id="PRU00094"/>
    </source>
</evidence>
<feature type="compositionally biased region" description="Polar residues" evidence="2">
    <location>
        <begin position="296"/>
        <end position="313"/>
    </location>
</feature>
<evidence type="ECO:0000259" key="3">
    <source>
        <dbReference type="PROSITE" id="PS50114"/>
    </source>
</evidence>
<dbReference type="PANTHER" id="PTHR47341">
    <property type="entry name" value="GATA-TYPE ZINC FINGER PROTEIN 1"/>
    <property type="match status" value="1"/>
</dbReference>
<dbReference type="PRINTS" id="PR00619">
    <property type="entry name" value="GATAZNFINGER"/>
</dbReference>
<dbReference type="PROSITE" id="PS50114">
    <property type="entry name" value="GATA_ZN_FINGER_2"/>
    <property type="match status" value="1"/>
</dbReference>
<dbReference type="SMART" id="SM00401">
    <property type="entry name" value="ZnF_GATA"/>
    <property type="match status" value="1"/>
</dbReference>
<keyword evidence="1" id="KW-0863">Zinc-finger</keyword>
<dbReference type="InParanoid" id="A0A0D2UD25"/>
<feature type="region of interest" description="Disordered" evidence="2">
    <location>
        <begin position="287"/>
        <end position="319"/>
    </location>
</feature>
<sequence>MASIAQDAPANSVPAGLPTKSDTMHVGADPPQLAPVASASGAVAVASEIPTSPILAPRLPFTDAPRQQDAMCGAIPGASAAHAYSDPSASPTLSTISLSSSLAVPTSHNAADVRYHKRSSDSFSSMYSEADASANGGASGHPSVDNDTTSQHDEPMVSRVGTDATTPFTLPSGTVTAGASTLEKWSSDAALSVPDALPTPHTGTRHRRQTPPHRAALIYERDSEHAGIVFGFPSPVLQAQSQSAAGDDPKAQRRIAANQHLRVISRQYCALGDGRFITDVIGALRRSTSHHGAGSNGSKFASNSQAATTSTMRDPSRVARAAALTRARLGYSDGAFGADSTPDAESYRPGRGMDAQALQNLPTAATSVSLYSPARSLPRFGGLDSNSSSNNTNGMDTTADSHLRGGEGYYFADSDEESPPGAGAPHLAPTGPHPYPMFHGMLAYGGELSSAVYGASGMGGYVAYPGAGHRSMAAGGDSEGEEDEDEEEDDENDYFSMPASAPARKRQRSSNSVSSVNSQSSTHRRIRTANPNKECASCGTRKTPMWRDDADGVPLCNACGIRYKKNKSKCSACNYIPRKDDSTEICKRCHGKIASNKNKPLYALS</sequence>
<keyword evidence="1" id="KW-0862">Zinc</keyword>
<reference evidence="5" key="1">
    <citation type="submission" date="2011-02" db="EMBL/GenBank/DDBJ databases">
        <title>The Genome Sequence of Capsaspora owczarzaki ATCC 30864.</title>
        <authorList>
            <person name="Russ C."/>
            <person name="Cuomo C."/>
            <person name="Burger G."/>
            <person name="Gray M.W."/>
            <person name="Holland P.W.H."/>
            <person name="King N."/>
            <person name="Lang F.B.F."/>
            <person name="Roger A.J."/>
            <person name="Ruiz-Trillo I."/>
            <person name="Young S.K."/>
            <person name="Zeng Q."/>
            <person name="Gargeya S."/>
            <person name="Alvarado L."/>
            <person name="Berlin A."/>
            <person name="Chapman S.B."/>
            <person name="Chen Z."/>
            <person name="Freedman E."/>
            <person name="Gellesch M."/>
            <person name="Goldberg J."/>
            <person name="Griggs A."/>
            <person name="Gujja S."/>
            <person name="Heilman E."/>
            <person name="Heiman D."/>
            <person name="Howarth C."/>
            <person name="Mehta T."/>
            <person name="Neiman D."/>
            <person name="Pearson M."/>
            <person name="Roberts A."/>
            <person name="Saif S."/>
            <person name="Shea T."/>
            <person name="Shenoy N."/>
            <person name="Sisk P."/>
            <person name="Stolte C."/>
            <person name="Sykes S."/>
            <person name="White J."/>
            <person name="Yandava C."/>
            <person name="Haas B."/>
            <person name="Nusbaum C."/>
            <person name="Birren B."/>
        </authorList>
    </citation>
    <scope>NUCLEOTIDE SEQUENCE</scope>
    <source>
        <strain evidence="5">ATCC 30864</strain>
    </source>
</reference>
<dbReference type="InterPro" id="IPR000679">
    <property type="entry name" value="Znf_GATA"/>
</dbReference>
<dbReference type="PANTHER" id="PTHR47341:SF1">
    <property type="entry name" value="GATA-TYPE ZINC FINGER PROTEIN 1"/>
    <property type="match status" value="1"/>
</dbReference>
<dbReference type="Pfam" id="PF00320">
    <property type="entry name" value="GATA"/>
    <property type="match status" value="1"/>
</dbReference>
<evidence type="ECO:0000313" key="4">
    <source>
        <dbReference type="EMBL" id="KJE92966.1"/>
    </source>
</evidence>
<feature type="domain" description="GATA-type" evidence="3">
    <location>
        <begin position="529"/>
        <end position="566"/>
    </location>
</feature>
<dbReference type="STRING" id="595528.A0A0D2UD25"/>
<keyword evidence="5" id="KW-1185">Reference proteome</keyword>
<dbReference type="GO" id="GO:0005634">
    <property type="term" value="C:nucleus"/>
    <property type="evidence" value="ECO:0007669"/>
    <property type="project" value="TreeGrafter"/>
</dbReference>
<dbReference type="Proteomes" id="UP000008743">
    <property type="component" value="Unassembled WGS sequence"/>
</dbReference>
<feature type="region of interest" description="Disordered" evidence="2">
    <location>
        <begin position="1"/>
        <end position="31"/>
    </location>
</feature>
<evidence type="ECO:0000256" key="2">
    <source>
        <dbReference type="SAM" id="MobiDB-lite"/>
    </source>
</evidence>
<dbReference type="SUPFAM" id="SSF57716">
    <property type="entry name" value="Glucocorticoid receptor-like (DNA-binding domain)"/>
    <property type="match status" value="1"/>
</dbReference>
<feature type="region of interest" description="Disordered" evidence="2">
    <location>
        <begin position="126"/>
        <end position="175"/>
    </location>
</feature>